<sequence length="1146" mass="129287">MKSTLASSTTTNFDLSDSVVLIDIDENSSAIQCTNIKVDDDFVMVDSATTEFSAPVVDEDGFVVIGSAEVADNGNMQTQPTTFYPPNPLEKMTMSMNSPAFEMDIADVMMTEIKTKKRQHFATEVVDTPQKDLQPPDSPLIMPGYFSQSETVDMDENDIALTTSSFAHWDSQRDRSKKKFVNLTTQKLVMYSSQEALDSPLGLRVIAAECISEYQCNFKEFDVTCGKAVLLNGDLFYSPNSMRNVELPVIDSEPVSHILRNPLKDDVKEFLKPRWWDPQFTYQAFMPRFFDFDAPPFQPLFRYSTCFSQTARGFLMDPQDILAWNSLQHALETTFKQLQSRTGLPPQHIIIKSALCVEWHTSITSLREQIERSRDWFSVYAGVISFYIAYYLALCKDSPHEDCPTWFRDLAGKANPADQRFLDSLRRSDVGSFFSLNRVGTFVQLVDPPNQHPPSPEWFCAFGVPVWYPWGPKEAAYLKRDDDLGKKLKRLCPPPHLLQSASTFLCQEVKSGAAPVEDKPWEPFLADRAKRMKEALLHETNVQKQRRMTWEKNPPTGATTKVFVWQRSNGVYKRMRVDKADNLDTLRGFGSKQRVYNPVENEWDCCTKMGPLLEEERRDMVANDDYIASRSPSPSCDQPPLRPSLAGYDELHAEPLYNEFSGPAQPMAFTSPDVFLQSNPAPSLSQTNVATSPSASKQSQRNKTRPRASSPVHAVLTPEHQPVISMAKDIAPINLSYLAPEHQRVISIANDITPVNLLGQNDAHLQVPLDQYSTYSISLSGTYILEEHEIGEILFRYFGFQPPLPIPVDTPLLPLSEKDKTVFCKAVGFGTSIAGFFDTPYSTLTKRFFDSFAGEVYGPPSPDTWDFSPSSRIPLVTLPRLRHLRRVNDGFFVFDYGDSSVVAWRLAVFSAKDALMVCRLPDSLSQYEVLRVLIGRGVRCQTLLPYPSIPPSLPRVATKHSIRLHGYQWCMSDFEMYKSYARSLLNNPRIERAAVLAGGIVWRIALWLTASLGAVAENPTPAALALKEGFSFPRTGSPSWVGDDAFDTELDALCGLYLRFNHGSEEATLLSWFPLDSTWSSNFCYPFWTLEANEIFDKRLAEIESGNARPLTASEWRNKIRPASKARRAYKRIEAISLDFVKAVAH</sequence>
<dbReference type="OrthoDB" id="3270336at2759"/>
<evidence type="ECO:0000313" key="3">
    <source>
        <dbReference type="Proteomes" id="UP000284842"/>
    </source>
</evidence>
<proteinExistence type="predicted"/>
<feature type="region of interest" description="Disordered" evidence="1">
    <location>
        <begin position="626"/>
        <end position="645"/>
    </location>
</feature>
<name>A0A409YEX1_9AGAR</name>
<keyword evidence="3" id="KW-1185">Reference proteome</keyword>
<gene>
    <name evidence="2" type="ORF">CVT24_005857</name>
</gene>
<evidence type="ECO:0000256" key="1">
    <source>
        <dbReference type="SAM" id="MobiDB-lite"/>
    </source>
</evidence>
<protein>
    <submittedName>
        <fullName evidence="2">Uncharacterized protein</fullName>
    </submittedName>
</protein>
<dbReference type="InParanoid" id="A0A409YEX1"/>
<dbReference type="EMBL" id="NHTK01001237">
    <property type="protein sequence ID" value="PPR01562.1"/>
    <property type="molecule type" value="Genomic_DNA"/>
</dbReference>
<evidence type="ECO:0000313" key="2">
    <source>
        <dbReference type="EMBL" id="PPR01562.1"/>
    </source>
</evidence>
<feature type="compositionally biased region" description="Polar residues" evidence="1">
    <location>
        <begin position="676"/>
        <end position="699"/>
    </location>
</feature>
<dbReference type="STRING" id="181874.A0A409YEX1"/>
<dbReference type="AlphaFoldDB" id="A0A409YEX1"/>
<reference evidence="2 3" key="1">
    <citation type="journal article" date="2018" name="Evol. Lett.">
        <title>Horizontal gene cluster transfer increased hallucinogenic mushroom diversity.</title>
        <authorList>
            <person name="Reynolds H.T."/>
            <person name="Vijayakumar V."/>
            <person name="Gluck-Thaler E."/>
            <person name="Korotkin H.B."/>
            <person name="Matheny P.B."/>
            <person name="Slot J.C."/>
        </authorList>
    </citation>
    <scope>NUCLEOTIDE SEQUENCE [LARGE SCALE GENOMIC DNA]</scope>
    <source>
        <strain evidence="2 3">2629</strain>
    </source>
</reference>
<comment type="caution">
    <text evidence="2">The sequence shown here is derived from an EMBL/GenBank/DDBJ whole genome shotgun (WGS) entry which is preliminary data.</text>
</comment>
<organism evidence="2 3">
    <name type="scientific">Panaeolus cyanescens</name>
    <dbReference type="NCBI Taxonomy" id="181874"/>
    <lineage>
        <taxon>Eukaryota</taxon>
        <taxon>Fungi</taxon>
        <taxon>Dikarya</taxon>
        <taxon>Basidiomycota</taxon>
        <taxon>Agaricomycotina</taxon>
        <taxon>Agaricomycetes</taxon>
        <taxon>Agaricomycetidae</taxon>
        <taxon>Agaricales</taxon>
        <taxon>Agaricineae</taxon>
        <taxon>Galeropsidaceae</taxon>
        <taxon>Panaeolus</taxon>
    </lineage>
</organism>
<accession>A0A409YEX1</accession>
<feature type="region of interest" description="Disordered" evidence="1">
    <location>
        <begin position="671"/>
        <end position="716"/>
    </location>
</feature>
<dbReference type="Proteomes" id="UP000284842">
    <property type="component" value="Unassembled WGS sequence"/>
</dbReference>